<dbReference type="RefSeq" id="WP_035825395.1">
    <property type="nucleotide sequence ID" value="NZ_FMSH01000037.1"/>
</dbReference>
<name>A0A1K0I8X2_CUPNE</name>
<protein>
    <submittedName>
        <fullName evidence="1">Thioesterase superfamily protein</fullName>
    </submittedName>
</protein>
<gene>
    <name evidence="1" type="ORF">CNECB9_1310022</name>
</gene>
<dbReference type="AlphaFoldDB" id="A0A1K0I8X2"/>
<evidence type="ECO:0000313" key="1">
    <source>
        <dbReference type="EMBL" id="SCU73717.1"/>
    </source>
</evidence>
<reference evidence="1" key="1">
    <citation type="submission" date="2016-09" db="EMBL/GenBank/DDBJ databases">
        <authorList>
            <person name="Capua I."/>
            <person name="De Benedictis P."/>
            <person name="Joannis T."/>
            <person name="Lombin L.H."/>
            <person name="Cattoli G."/>
        </authorList>
    </citation>
    <scope>NUCLEOTIDE SEQUENCE</scope>
    <source>
        <strain evidence="1">B9</strain>
    </source>
</reference>
<dbReference type="CDD" id="cd00586">
    <property type="entry name" value="4HBT"/>
    <property type="match status" value="1"/>
</dbReference>
<dbReference type="InterPro" id="IPR029069">
    <property type="entry name" value="HotDog_dom_sf"/>
</dbReference>
<dbReference type="EMBL" id="FMSH01000037">
    <property type="protein sequence ID" value="SCU73717.1"/>
    <property type="molecule type" value="Genomic_DNA"/>
</dbReference>
<organism evidence="1">
    <name type="scientific">Cupriavidus necator</name>
    <name type="common">Alcaligenes eutrophus</name>
    <name type="synonym">Ralstonia eutropha</name>
    <dbReference type="NCBI Taxonomy" id="106590"/>
    <lineage>
        <taxon>Bacteria</taxon>
        <taxon>Pseudomonadati</taxon>
        <taxon>Pseudomonadota</taxon>
        <taxon>Betaproteobacteria</taxon>
        <taxon>Burkholderiales</taxon>
        <taxon>Burkholderiaceae</taxon>
        <taxon>Cupriavidus</taxon>
    </lineage>
</organism>
<sequence>MSTTHTFRRQHKIHFSECDPAGIVFYPQYFVLFNDLIERWVDTLLPDGYHGVIGARRLGMPTVHLEVDFKAISRFGDQVWLELDVVRLGGKSITLAWRCTGADGDLRMAATQTIVMTSLDTHLAIPVPDDLRAAIEHGPAPADRPFPEITA</sequence>
<dbReference type="Pfam" id="PF13279">
    <property type="entry name" value="4HBT_2"/>
    <property type="match status" value="1"/>
</dbReference>
<proteinExistence type="predicted"/>
<dbReference type="Gene3D" id="3.10.129.10">
    <property type="entry name" value="Hotdog Thioesterase"/>
    <property type="match status" value="1"/>
</dbReference>
<dbReference type="SUPFAM" id="SSF54637">
    <property type="entry name" value="Thioesterase/thiol ester dehydrase-isomerase"/>
    <property type="match status" value="1"/>
</dbReference>
<accession>A0A1K0I8X2</accession>